<dbReference type="EMBL" id="SOEG01000017">
    <property type="protein sequence ID" value="TDX50976.1"/>
    <property type="molecule type" value="Genomic_DNA"/>
</dbReference>
<proteinExistence type="predicted"/>
<dbReference type="RefSeq" id="WP_134117265.1">
    <property type="nucleotide sequence ID" value="NZ_SOEG01000017.1"/>
</dbReference>
<dbReference type="InterPro" id="IPR010035">
    <property type="entry name" value="Thi_S"/>
</dbReference>
<dbReference type="SUPFAM" id="SSF54285">
    <property type="entry name" value="MoaD/ThiS"/>
    <property type="match status" value="1"/>
</dbReference>
<dbReference type="Gene3D" id="3.10.20.30">
    <property type="match status" value="1"/>
</dbReference>
<name>A0A4R8H3A0_9FIRM</name>
<dbReference type="InterPro" id="IPR016155">
    <property type="entry name" value="Mopterin_synth/thiamin_S_b"/>
</dbReference>
<protein>
    <submittedName>
        <fullName evidence="1">Sulfur carrier protein</fullName>
    </submittedName>
</protein>
<dbReference type="NCBIfam" id="TIGR01683">
    <property type="entry name" value="thiS"/>
    <property type="match status" value="1"/>
</dbReference>
<evidence type="ECO:0000313" key="1">
    <source>
        <dbReference type="EMBL" id="TDX50976.1"/>
    </source>
</evidence>
<comment type="caution">
    <text evidence="1">The sequence shown here is derived from an EMBL/GenBank/DDBJ whole genome shotgun (WGS) entry which is preliminary data.</text>
</comment>
<dbReference type="PANTHER" id="PTHR34472:SF1">
    <property type="entry name" value="SULFUR CARRIER PROTEIN THIS"/>
    <property type="match status" value="1"/>
</dbReference>
<dbReference type="AlphaFoldDB" id="A0A4R8H3A0"/>
<evidence type="ECO:0000313" key="2">
    <source>
        <dbReference type="Proteomes" id="UP000295832"/>
    </source>
</evidence>
<reference evidence="1 2" key="1">
    <citation type="submission" date="2019-03" db="EMBL/GenBank/DDBJ databases">
        <title>Subsurface microbial communities from deep shales in Ohio and West Virginia, USA.</title>
        <authorList>
            <person name="Wrighton K."/>
        </authorList>
    </citation>
    <scope>NUCLEOTIDE SEQUENCE [LARGE SCALE GENOMIC DNA]</scope>
    <source>
        <strain evidence="1 2">MSL 6dP</strain>
    </source>
</reference>
<sequence length="70" mass="7778">MKIKVNGKEVELKKGLTVSELLVEEDVDMPDMVSVELNGEILERDNFSDKVLKSGDKVEFLYFMGGGANV</sequence>
<dbReference type="InterPro" id="IPR003749">
    <property type="entry name" value="ThiS/MoaD-like"/>
</dbReference>
<dbReference type="Pfam" id="PF02597">
    <property type="entry name" value="ThiS"/>
    <property type="match status" value="1"/>
</dbReference>
<dbReference type="PANTHER" id="PTHR34472">
    <property type="entry name" value="SULFUR CARRIER PROTEIN THIS"/>
    <property type="match status" value="1"/>
</dbReference>
<organism evidence="1 2">
    <name type="scientific">Orenia marismortui</name>
    <dbReference type="NCBI Taxonomy" id="46469"/>
    <lineage>
        <taxon>Bacteria</taxon>
        <taxon>Bacillati</taxon>
        <taxon>Bacillota</taxon>
        <taxon>Clostridia</taxon>
        <taxon>Halanaerobiales</taxon>
        <taxon>Halobacteroidaceae</taxon>
        <taxon>Orenia</taxon>
    </lineage>
</organism>
<dbReference type="CDD" id="cd00565">
    <property type="entry name" value="Ubl_ThiS"/>
    <property type="match status" value="1"/>
</dbReference>
<gene>
    <name evidence="1" type="ORF">C7959_11758</name>
</gene>
<accession>A0A4R8H3A0</accession>
<dbReference type="Proteomes" id="UP000295832">
    <property type="component" value="Unassembled WGS sequence"/>
</dbReference>
<keyword evidence="2" id="KW-1185">Reference proteome</keyword>
<dbReference type="InterPro" id="IPR012675">
    <property type="entry name" value="Beta-grasp_dom_sf"/>
</dbReference>
<dbReference type="STRING" id="926561.GCA_000379025_02102"/>